<feature type="transmembrane region" description="Helical" evidence="1">
    <location>
        <begin position="81"/>
        <end position="99"/>
    </location>
</feature>
<evidence type="ECO:0008006" key="4">
    <source>
        <dbReference type="Google" id="ProtNLM"/>
    </source>
</evidence>
<proteinExistence type="predicted"/>
<evidence type="ECO:0000256" key="1">
    <source>
        <dbReference type="SAM" id="Phobius"/>
    </source>
</evidence>
<dbReference type="EMBL" id="CAJNDS010000136">
    <property type="protein sequence ID" value="CAE6968971.1"/>
    <property type="molecule type" value="Genomic_DNA"/>
</dbReference>
<reference evidence="2" key="1">
    <citation type="submission" date="2021-02" db="EMBL/GenBank/DDBJ databases">
        <authorList>
            <person name="Dougan E. K."/>
            <person name="Rhodes N."/>
            <person name="Thang M."/>
            <person name="Chan C."/>
        </authorList>
    </citation>
    <scope>NUCLEOTIDE SEQUENCE</scope>
</reference>
<gene>
    <name evidence="2" type="ORF">SNAT2548_LOCUS2394</name>
</gene>
<name>A0A812HZY5_9DINO</name>
<accession>A0A812HZY5</accession>
<feature type="transmembrane region" description="Helical" evidence="1">
    <location>
        <begin position="444"/>
        <end position="467"/>
    </location>
</feature>
<protein>
    <recommendedName>
        <fullName evidence="4">TIR domain-containing protein</fullName>
    </recommendedName>
</protein>
<dbReference type="Proteomes" id="UP000604046">
    <property type="component" value="Unassembled WGS sequence"/>
</dbReference>
<feature type="transmembrane region" description="Helical" evidence="1">
    <location>
        <begin position="250"/>
        <end position="273"/>
    </location>
</feature>
<keyword evidence="3" id="KW-1185">Reference proteome</keyword>
<evidence type="ECO:0000313" key="2">
    <source>
        <dbReference type="EMBL" id="CAE6968971.1"/>
    </source>
</evidence>
<feature type="transmembrane region" description="Helical" evidence="1">
    <location>
        <begin position="206"/>
        <end position="230"/>
    </location>
</feature>
<dbReference type="OrthoDB" id="423294at2759"/>
<keyword evidence="1" id="KW-1133">Transmembrane helix</keyword>
<evidence type="ECO:0000313" key="3">
    <source>
        <dbReference type="Proteomes" id="UP000604046"/>
    </source>
</evidence>
<organism evidence="2 3">
    <name type="scientific">Symbiodinium natans</name>
    <dbReference type="NCBI Taxonomy" id="878477"/>
    <lineage>
        <taxon>Eukaryota</taxon>
        <taxon>Sar</taxon>
        <taxon>Alveolata</taxon>
        <taxon>Dinophyceae</taxon>
        <taxon>Suessiales</taxon>
        <taxon>Symbiodiniaceae</taxon>
        <taxon>Symbiodinium</taxon>
    </lineage>
</organism>
<feature type="transmembrane region" description="Helical" evidence="1">
    <location>
        <begin position="105"/>
        <end position="123"/>
    </location>
</feature>
<keyword evidence="1" id="KW-0472">Membrane</keyword>
<feature type="transmembrane region" description="Helical" evidence="1">
    <location>
        <begin position="359"/>
        <end position="379"/>
    </location>
</feature>
<dbReference type="AlphaFoldDB" id="A0A812HZY5"/>
<dbReference type="Gene3D" id="3.40.50.10140">
    <property type="entry name" value="Toll/interleukin-1 receptor homology (TIR) domain"/>
    <property type="match status" value="1"/>
</dbReference>
<feature type="transmembrane region" description="Helical" evidence="1">
    <location>
        <begin position="473"/>
        <end position="491"/>
    </location>
</feature>
<comment type="caution">
    <text evidence="2">The sequence shown here is derived from an EMBL/GenBank/DDBJ whole genome shotgun (WGS) entry which is preliminary data.</text>
</comment>
<keyword evidence="1" id="KW-0812">Transmembrane</keyword>
<sequence length="556" mass="62487">MASELLTTLEPELLRGVPLHVCLGGWAKHWRPPDPGMFKVDDANYALSRQAEYFDDFLSHDWQTSRWIKLCTLLVVYNSRAALLATFLACPLIAGVRVVGVLPNYRPSSCFVYVVHLFFLCFWQRLRCSLLPPIMVFLDKLCIAQSPEQAELKKKGILGLAAFLNHSKRLLVLWSPRYFSRLWCAYEIAAFLTDHNKNKRIVIMPVHAGITILLCYFFFSWVASSALIVLGMLNHGTLGVQHGQDLWTVFPVALGAILVPVILLGAPAATLVVQMAKQLRRAPEQLKTFEVQGAACFCCQSGHKHPDTGADIPCDRELVYRKLKDWYGRPTDISEEYLRRFNSLVHHRLRRSVLRQMPYAVPTAPLLYMLSAATMPWLADIMERLLWRVLFVKEDGLHFQEFLGRFVLLEWAFVVTLVITLGLQAVTLATVLARRFPNVRDVWLGLLVLTACAAPATVLVGTFFAYLHMAADAWPPTIVFMVTLLLGSCLLRHLTNQEAAGAIQEIEDMSRQTSFMSDVTPTNTPQLTAEIFEAAVDNGLIARVPSNVSDKSGFSV</sequence>
<dbReference type="InterPro" id="IPR035897">
    <property type="entry name" value="Toll_tir_struct_dom_sf"/>
</dbReference>
<dbReference type="SUPFAM" id="SSF52200">
    <property type="entry name" value="Toll/Interleukin receptor TIR domain"/>
    <property type="match status" value="1"/>
</dbReference>
<feature type="transmembrane region" description="Helical" evidence="1">
    <location>
        <begin position="411"/>
        <end position="432"/>
    </location>
</feature>